<evidence type="ECO:0000313" key="2">
    <source>
        <dbReference type="Proteomes" id="UP000226031"/>
    </source>
</evidence>
<sequence length="487" mass="55218">MVRSLYVATVQRRKQNPHARSFQISRKHMKYYYTHLIPAMIYLQQAFGTLCSLQEIPDAQALPTDAITIEPPVSDTSRIDGLNLTSPSDTHSSTSSTATVIPEVFSFGIQVPPFAALPNHQTSLPIIQSRMREFSEEFFLSIESQQIKTLEAWKYPETRLSHIQKDVTDELVESFLSDVCLCHPYHPIIDRDTFLPMYENFMSNRLIFNIQAAICLVVFALGASEIASVDSRDQYWGPGLKYFQPALTILTSETTRSCRLDSLLSQAVALAGIYLDCLAKPLHRWKLIYTAPNGAKTKGQKAKKKTQAYINTSISDYIPSGIEMLVDAGNPTDRDELKYLAEISIRNLQTRMISSISSEGEGESESESGSLSKESEISRLITITSELDQQLLQWYDSVPEKIKPTLGVGPTTHSLEMIMRLRYYEARYIIHRPLVLYCASLPEDKEASREMLEMAQVCIESCMLYKHNNLEILKKNKPQDTWTLFQS</sequence>
<evidence type="ECO:0000313" key="1">
    <source>
        <dbReference type="EMBL" id="PGH30017.1"/>
    </source>
</evidence>
<dbReference type="EMBL" id="PDND01000197">
    <property type="protein sequence ID" value="PGH30017.1"/>
    <property type="molecule type" value="Genomic_DNA"/>
</dbReference>
<dbReference type="InterPro" id="IPR053181">
    <property type="entry name" value="EcdB-like_regulator"/>
</dbReference>
<reference evidence="1 2" key="1">
    <citation type="submission" date="2017-10" db="EMBL/GenBank/DDBJ databases">
        <title>Comparative genomics in systemic dimorphic fungi from Ajellomycetaceae.</title>
        <authorList>
            <person name="Munoz J.F."/>
            <person name="Mcewen J.G."/>
            <person name="Clay O.K."/>
            <person name="Cuomo C.A."/>
        </authorList>
    </citation>
    <scope>NUCLEOTIDE SEQUENCE [LARGE SCALE GENOMIC DNA]</scope>
    <source>
        <strain evidence="1 2">UAMH4076</strain>
    </source>
</reference>
<keyword evidence="2" id="KW-1185">Reference proteome</keyword>
<comment type="caution">
    <text evidence="1">The sequence shown here is derived from an EMBL/GenBank/DDBJ whole genome shotgun (WGS) entry which is preliminary data.</text>
</comment>
<organism evidence="1 2">
    <name type="scientific">[Emmonsia] crescens</name>
    <dbReference type="NCBI Taxonomy" id="73230"/>
    <lineage>
        <taxon>Eukaryota</taxon>
        <taxon>Fungi</taxon>
        <taxon>Dikarya</taxon>
        <taxon>Ascomycota</taxon>
        <taxon>Pezizomycotina</taxon>
        <taxon>Eurotiomycetes</taxon>
        <taxon>Eurotiomycetidae</taxon>
        <taxon>Onygenales</taxon>
        <taxon>Ajellomycetaceae</taxon>
        <taxon>Emergomyces</taxon>
    </lineage>
</organism>
<protein>
    <recommendedName>
        <fullName evidence="3">Transcription factor domain-containing protein</fullName>
    </recommendedName>
</protein>
<dbReference type="CDD" id="cd12148">
    <property type="entry name" value="fungal_TF_MHR"/>
    <property type="match status" value="1"/>
</dbReference>
<dbReference type="AlphaFoldDB" id="A0A2B7ZB06"/>
<accession>A0A2B7ZB06</accession>
<gene>
    <name evidence="1" type="ORF">GX50_07236</name>
</gene>
<dbReference type="PANTHER" id="PTHR47785">
    <property type="entry name" value="ZN(II)2CYS6 TRANSCRIPTION FACTOR (EUROFUNG)-RELATED-RELATED"/>
    <property type="match status" value="1"/>
</dbReference>
<dbReference type="Proteomes" id="UP000226031">
    <property type="component" value="Unassembled WGS sequence"/>
</dbReference>
<proteinExistence type="predicted"/>
<dbReference type="VEuPathDB" id="FungiDB:EMCG_04234"/>
<evidence type="ECO:0008006" key="3">
    <source>
        <dbReference type="Google" id="ProtNLM"/>
    </source>
</evidence>
<name>A0A2B7ZB06_9EURO</name>